<sequence>MQAVASELRIKYIGRVAKLDYCLFRKPKAHGREAGRVLSEAQKRDFLNRHGIKDFRADVPHQIDYYSTPNPDNAGFKKQWYLHNSVPGDGDLRVKYLWEKGITGANITVAVVDDGVNYLHKDLEAKFSNESSYNLATHGIWPYPSDNTNTHGTNCAGIVAAKKDGICGNGVAFDARLAGIKLPMKGLTSSQEAFALNFRCGINDIFSCSWGPKLRIDQLFSLPAILHSALATCTEKGRMGKGSIYVFASGNKGRATDNCAFSGYLNSIYTITVGAVNRFNEHIDYSEGCSNLLVTAYASPYGQNDIQTTAFRNSDCEPRFSGTSASAPMISGMVALMLSSRPDLTWRDVQHMLLLSARRVDVKHPSWKPTYAGRHFSNLYGYGVVDGEKISKLLQDYTLMPGQIKYQSAPSVKNSQLQITRSNAEDGFMDTIEVTPAMLNNKRMILEHVVVTLNLKYPSRSLLTIKLISPNNIVTDLITARDQDYSPDGFSDFPVMTLAHWGEPAAGKWKIQVFMRYTRVRFVGNFTSWQLDFYGHATST</sequence>
<keyword evidence="2" id="KW-1185">Reference proteome</keyword>
<dbReference type="Proteomes" id="UP001165960">
    <property type="component" value="Unassembled WGS sequence"/>
</dbReference>
<dbReference type="EC" id="3.4.21.61" evidence="1"/>
<gene>
    <name evidence="1" type="primary">KEX2_18</name>
    <name evidence="1" type="ORF">DSO57_1017326</name>
</gene>
<name>A0ACC2RVW2_9FUNG</name>
<organism evidence="1 2">
    <name type="scientific">Entomophthora muscae</name>
    <dbReference type="NCBI Taxonomy" id="34485"/>
    <lineage>
        <taxon>Eukaryota</taxon>
        <taxon>Fungi</taxon>
        <taxon>Fungi incertae sedis</taxon>
        <taxon>Zoopagomycota</taxon>
        <taxon>Entomophthoromycotina</taxon>
        <taxon>Entomophthoromycetes</taxon>
        <taxon>Entomophthorales</taxon>
        <taxon>Entomophthoraceae</taxon>
        <taxon>Entomophthora</taxon>
    </lineage>
</organism>
<reference evidence="1" key="1">
    <citation type="submission" date="2022-04" db="EMBL/GenBank/DDBJ databases">
        <title>Genome of the entomopathogenic fungus Entomophthora muscae.</title>
        <authorList>
            <person name="Elya C."/>
            <person name="Lovett B.R."/>
            <person name="Lee E."/>
            <person name="Macias A.M."/>
            <person name="Hajek A.E."/>
            <person name="De Bivort B.L."/>
            <person name="Kasson M.T."/>
            <person name="De Fine Licht H.H."/>
            <person name="Stajich J.E."/>
        </authorList>
    </citation>
    <scope>NUCLEOTIDE SEQUENCE</scope>
    <source>
        <strain evidence="1">Berkeley</strain>
    </source>
</reference>
<accession>A0ACC2RVW2</accession>
<proteinExistence type="predicted"/>
<dbReference type="EMBL" id="QTSX02006462">
    <property type="protein sequence ID" value="KAJ9054186.1"/>
    <property type="molecule type" value="Genomic_DNA"/>
</dbReference>
<comment type="caution">
    <text evidence="1">The sequence shown here is derived from an EMBL/GenBank/DDBJ whole genome shotgun (WGS) entry which is preliminary data.</text>
</comment>
<keyword evidence="1" id="KW-0378">Hydrolase</keyword>
<evidence type="ECO:0000313" key="2">
    <source>
        <dbReference type="Proteomes" id="UP001165960"/>
    </source>
</evidence>
<evidence type="ECO:0000313" key="1">
    <source>
        <dbReference type="EMBL" id="KAJ9054186.1"/>
    </source>
</evidence>
<protein>
    <submittedName>
        <fullName evidence="1">Pheromone processing endoprotease</fullName>
        <ecNumber evidence="1">3.4.21.61</ecNumber>
    </submittedName>
</protein>